<organism evidence="2">
    <name type="scientific">Mytilinidion resinicola</name>
    <dbReference type="NCBI Taxonomy" id="574789"/>
    <lineage>
        <taxon>Eukaryota</taxon>
        <taxon>Fungi</taxon>
        <taxon>Dikarya</taxon>
        <taxon>Ascomycota</taxon>
        <taxon>Pezizomycotina</taxon>
        <taxon>Dothideomycetes</taxon>
        <taxon>Pleosporomycetidae</taxon>
        <taxon>Mytilinidiales</taxon>
        <taxon>Mytilinidiaceae</taxon>
        <taxon>Mytilinidion</taxon>
    </lineage>
</organism>
<reference evidence="2 4" key="1">
    <citation type="journal article" date="2020" name="Stud. Mycol.">
        <title>101 Dothideomycetes genomes: a test case for predicting lifestyles and emergence of pathogens.</title>
        <authorList>
            <person name="Haridas S."/>
            <person name="Albert R."/>
            <person name="Binder M."/>
            <person name="Bloem J."/>
            <person name="Labutti K."/>
            <person name="Salamov A."/>
            <person name="Andreopoulos B."/>
            <person name="Baker S."/>
            <person name="Barry K."/>
            <person name="Bills G."/>
            <person name="Bluhm B."/>
            <person name="Cannon C."/>
            <person name="Castanera R."/>
            <person name="Culley D."/>
            <person name="Daum C."/>
            <person name="Ezra D."/>
            <person name="Gonzalez J."/>
            <person name="Henrissat B."/>
            <person name="Kuo A."/>
            <person name="Liang C."/>
            <person name="Lipzen A."/>
            <person name="Lutzoni F."/>
            <person name="Magnuson J."/>
            <person name="Mondo S."/>
            <person name="Nolan M."/>
            <person name="Ohm R."/>
            <person name="Pangilinan J."/>
            <person name="Park H.-J."/>
            <person name="Ramirez L."/>
            <person name="Alfaro M."/>
            <person name="Sun H."/>
            <person name="Tritt A."/>
            <person name="Yoshinaga Y."/>
            <person name="Zwiers L.-H."/>
            <person name="Turgeon B."/>
            <person name="Goodwin S."/>
            <person name="Spatafora J."/>
            <person name="Crous P."/>
            <person name="Grigoriev I."/>
        </authorList>
    </citation>
    <scope>NUCLEOTIDE SEQUENCE</scope>
    <source>
        <strain evidence="2 4">CBS 304.34</strain>
    </source>
</reference>
<dbReference type="RefSeq" id="XP_033568710.1">
    <property type="nucleotide sequence ID" value="XM_033721509.1"/>
</dbReference>
<keyword evidence="3" id="KW-1185">Reference proteome</keyword>
<evidence type="ECO:0000313" key="4">
    <source>
        <dbReference type="RefSeq" id="XP_033568710.1"/>
    </source>
</evidence>
<dbReference type="EMBL" id="MU003728">
    <property type="protein sequence ID" value="KAF2801746.1"/>
    <property type="molecule type" value="Genomic_DNA"/>
</dbReference>
<reference evidence="4" key="2">
    <citation type="submission" date="2020-04" db="EMBL/GenBank/DDBJ databases">
        <authorList>
            <consortium name="NCBI Genome Project"/>
        </authorList>
    </citation>
    <scope>NUCLEOTIDE SEQUENCE</scope>
    <source>
        <strain evidence="4">CBS 304.34</strain>
    </source>
</reference>
<dbReference type="Proteomes" id="UP000504636">
    <property type="component" value="Unplaced"/>
</dbReference>
<dbReference type="GeneID" id="54462402"/>
<gene>
    <name evidence="2 4" type="ORF">BDZ99DRAFT_469479</name>
</gene>
<dbReference type="OrthoDB" id="10627747at2759"/>
<proteinExistence type="predicted"/>
<evidence type="ECO:0000256" key="1">
    <source>
        <dbReference type="SAM" id="MobiDB-lite"/>
    </source>
</evidence>
<protein>
    <submittedName>
        <fullName evidence="2 4">Uncharacterized protein</fullName>
    </submittedName>
</protein>
<evidence type="ECO:0000313" key="3">
    <source>
        <dbReference type="Proteomes" id="UP000504636"/>
    </source>
</evidence>
<feature type="region of interest" description="Disordered" evidence="1">
    <location>
        <begin position="305"/>
        <end position="331"/>
    </location>
</feature>
<evidence type="ECO:0000313" key="2">
    <source>
        <dbReference type="EMBL" id="KAF2801746.1"/>
    </source>
</evidence>
<name>A0A6A6XYV3_9PEZI</name>
<dbReference type="AlphaFoldDB" id="A0A6A6XYV3"/>
<sequence length="331" mass="38485">MTLRCALMRALMAARNNSAYFCPNYLPTPPYRSPSSTIARQAALQLPLFQTNPIPNQYQPNNQPTILYTMANNINSTSRPQATLRPAATQAYIPPSDAPVYRIHAFHSRCNEKFAAVLNQSVLDVSFDDLREETRQKLIKRSIKELTQALQAMRAHRQQKAESNSDARWAELDKERAHRDKVGWIQSFPDKVERQQLEELEQQLSQLRFDGESKGHQGKKRRLCSDDASNDFVHEFHALSNKRFAAVLQHSFDEVKYDLPEDDLYEADRQECIIQAVLKLKDKLKTLETRPLHYITLRRRTKKKDFRKKQLKKENQGDDQLENHPFIQLKA</sequence>
<reference evidence="4" key="3">
    <citation type="submission" date="2025-04" db="UniProtKB">
        <authorList>
            <consortium name="RefSeq"/>
        </authorList>
    </citation>
    <scope>IDENTIFICATION</scope>
    <source>
        <strain evidence="4">CBS 304.34</strain>
    </source>
</reference>
<accession>A0A6A6XYV3</accession>